<proteinExistence type="predicted"/>
<evidence type="ECO:0000256" key="4">
    <source>
        <dbReference type="ARBA" id="ARBA00022692"/>
    </source>
</evidence>
<comment type="subcellular location">
    <subcellularLocation>
        <location evidence="1">Cell membrane</location>
        <topology evidence="1">Multi-pass membrane protein</topology>
    </subcellularLocation>
</comment>
<dbReference type="GO" id="GO:0005886">
    <property type="term" value="C:plasma membrane"/>
    <property type="evidence" value="ECO:0007669"/>
    <property type="project" value="UniProtKB-SubCell"/>
</dbReference>
<keyword evidence="6" id="KW-0406">Ion transport</keyword>
<feature type="transmembrane region" description="Helical" evidence="9">
    <location>
        <begin position="77"/>
        <end position="97"/>
    </location>
</feature>
<keyword evidence="3" id="KW-1003">Cell membrane</keyword>
<reference evidence="10 11" key="2">
    <citation type="submission" date="2016-08" db="EMBL/GenBank/DDBJ databases">
        <title>Pervasive Adenine N6-methylation of Active Genes in Fungi.</title>
        <authorList>
            <consortium name="DOE Joint Genome Institute"/>
            <person name="Mondo S.J."/>
            <person name="Dannebaum R.O."/>
            <person name="Kuo R.C."/>
            <person name="Labutti K."/>
            <person name="Haridas S."/>
            <person name="Kuo A."/>
            <person name="Salamov A."/>
            <person name="Ahrendt S.R."/>
            <person name="Lipzen A."/>
            <person name="Sullivan W."/>
            <person name="Andreopoulos W.B."/>
            <person name="Clum A."/>
            <person name="Lindquist E."/>
            <person name="Daum C."/>
            <person name="Ramamoorthy G.K."/>
            <person name="Gryganskyi A."/>
            <person name="Culley D."/>
            <person name="Magnuson J.K."/>
            <person name="James T.Y."/>
            <person name="O'Malley M.A."/>
            <person name="Stajich J.E."/>
            <person name="Spatafora J.W."/>
            <person name="Visel A."/>
            <person name="Grigoriev I.V."/>
        </authorList>
    </citation>
    <scope>NUCLEOTIDE SEQUENCE [LARGE SCALE GENOMIC DNA]</scope>
    <source>
        <strain evidence="10 11">S4</strain>
    </source>
</reference>
<keyword evidence="4 9" id="KW-0812">Transmembrane</keyword>
<sequence>MKMKKVIHLKKLKKNKKTENKMYIPPQTGNVSWQHIIMLSSSVIPKIYIPVLIFTFWALALKIFYNCFKEKEFINHIFFPSSLLTYLGLVLSLLLVFRNTSAYDRFWEGRKAWANILNQSRNLSRHIWISVEVSEDDKLKDEKLNLKRGEMRLIIALVISIRHALRGEYGWDYDDLAELVQHVPRFNSLITTAPKKLLKILPLEIAYHIQGYIYQQKQLPPTVITPVYNSISSIIDSFTTCERILYTPIPLIYGIHIKHALIIYLLTLPLQIIPTCGWASVLILLLTSFIFFGIEAISSEIENPFGSDMNDLKLDEFCQQINDEISGMMKYFPSSIGFLDWLECEDIEETETDVETTTATNDSSTFTVNISEKEEGDIPSVRVVNPLGRFGSSHSLSPELRYGSATTLTPLSQDTRYGSSSTLNTTVNYPLKNKRNRTSLNKNNMGYHGSSGMEGEDDGGNGGHDGGCDGGNDGGDC</sequence>
<name>A0A1Y1X2K5_9FUNG</name>
<dbReference type="STRING" id="1754192.A0A1Y1X2K5"/>
<reference evidence="10 11" key="1">
    <citation type="submission" date="2016-08" db="EMBL/GenBank/DDBJ databases">
        <title>A Parts List for Fungal Cellulosomes Revealed by Comparative Genomics.</title>
        <authorList>
            <consortium name="DOE Joint Genome Institute"/>
            <person name="Haitjema C.H."/>
            <person name="Gilmore S.P."/>
            <person name="Henske J.K."/>
            <person name="Solomon K.V."/>
            <person name="De Groot R."/>
            <person name="Kuo A."/>
            <person name="Mondo S.J."/>
            <person name="Salamov A.A."/>
            <person name="Labutti K."/>
            <person name="Zhao Z."/>
            <person name="Chiniquy J."/>
            <person name="Barry K."/>
            <person name="Brewer H.M."/>
            <person name="Purvine S.O."/>
            <person name="Wright A.T."/>
            <person name="Boxma B."/>
            <person name="Van Alen T."/>
            <person name="Hackstein J.H."/>
            <person name="Baker S.E."/>
            <person name="Grigoriev I.V."/>
            <person name="O'Malley M.A."/>
        </authorList>
    </citation>
    <scope>NUCLEOTIDE SEQUENCE [LARGE SCALE GENOMIC DNA]</scope>
    <source>
        <strain evidence="10 11">S4</strain>
    </source>
</reference>
<keyword evidence="11" id="KW-1185">Reference proteome</keyword>
<evidence type="ECO:0000256" key="3">
    <source>
        <dbReference type="ARBA" id="ARBA00022475"/>
    </source>
</evidence>
<evidence type="ECO:0000313" key="11">
    <source>
        <dbReference type="Proteomes" id="UP000193944"/>
    </source>
</evidence>
<dbReference type="PANTHER" id="PTHR33281:SF19">
    <property type="entry name" value="VOLTAGE-DEPENDENT ANION CHANNEL-FORMING PROTEIN YNEE"/>
    <property type="match status" value="1"/>
</dbReference>
<gene>
    <name evidence="10" type="ORF">BCR32DRAFT_327863</name>
</gene>
<evidence type="ECO:0000256" key="9">
    <source>
        <dbReference type="SAM" id="Phobius"/>
    </source>
</evidence>
<keyword evidence="5 9" id="KW-1133">Transmembrane helix</keyword>
<evidence type="ECO:0000256" key="1">
    <source>
        <dbReference type="ARBA" id="ARBA00004651"/>
    </source>
</evidence>
<evidence type="ECO:0000313" key="10">
    <source>
        <dbReference type="EMBL" id="ORX80039.1"/>
    </source>
</evidence>
<dbReference type="OrthoDB" id="1368at2759"/>
<dbReference type="EMBL" id="MCFG01000157">
    <property type="protein sequence ID" value="ORX80039.1"/>
    <property type="molecule type" value="Genomic_DNA"/>
</dbReference>
<feature type="transmembrane region" description="Helical" evidence="9">
    <location>
        <begin position="272"/>
        <end position="294"/>
    </location>
</feature>
<feature type="compositionally biased region" description="Gly residues" evidence="8">
    <location>
        <begin position="460"/>
        <end position="477"/>
    </location>
</feature>
<dbReference type="Pfam" id="PF25539">
    <property type="entry name" value="Bestrophin_2"/>
    <property type="match status" value="1"/>
</dbReference>
<evidence type="ECO:0000256" key="8">
    <source>
        <dbReference type="SAM" id="MobiDB-lite"/>
    </source>
</evidence>
<evidence type="ECO:0000256" key="5">
    <source>
        <dbReference type="ARBA" id="ARBA00022989"/>
    </source>
</evidence>
<protein>
    <submittedName>
        <fullName evidence="10">UPF0187-domain-containing protein</fullName>
    </submittedName>
</protein>
<dbReference type="PANTHER" id="PTHR33281">
    <property type="entry name" value="UPF0187 PROTEIN YNEE"/>
    <property type="match status" value="1"/>
</dbReference>
<feature type="transmembrane region" description="Helical" evidence="9">
    <location>
        <begin position="47"/>
        <end position="65"/>
    </location>
</feature>
<dbReference type="GO" id="GO:0005254">
    <property type="term" value="F:chloride channel activity"/>
    <property type="evidence" value="ECO:0007669"/>
    <property type="project" value="InterPro"/>
</dbReference>
<accession>A0A1Y1X2K5</accession>
<evidence type="ECO:0000256" key="6">
    <source>
        <dbReference type="ARBA" id="ARBA00023065"/>
    </source>
</evidence>
<keyword evidence="7 9" id="KW-0472">Membrane</keyword>
<keyword evidence="2" id="KW-0813">Transport</keyword>
<feature type="region of interest" description="Disordered" evidence="8">
    <location>
        <begin position="433"/>
        <end position="477"/>
    </location>
</feature>
<evidence type="ECO:0000256" key="2">
    <source>
        <dbReference type="ARBA" id="ARBA00022448"/>
    </source>
</evidence>
<dbReference type="InterPro" id="IPR044669">
    <property type="entry name" value="YneE/VCCN1/2-like"/>
</dbReference>
<evidence type="ECO:0000256" key="7">
    <source>
        <dbReference type="ARBA" id="ARBA00023136"/>
    </source>
</evidence>
<comment type="caution">
    <text evidence="10">The sequence shown here is derived from an EMBL/GenBank/DDBJ whole genome shotgun (WGS) entry which is preliminary data.</text>
</comment>
<dbReference type="Proteomes" id="UP000193944">
    <property type="component" value="Unassembled WGS sequence"/>
</dbReference>
<organism evidence="10 11">
    <name type="scientific">Anaeromyces robustus</name>
    <dbReference type="NCBI Taxonomy" id="1754192"/>
    <lineage>
        <taxon>Eukaryota</taxon>
        <taxon>Fungi</taxon>
        <taxon>Fungi incertae sedis</taxon>
        <taxon>Chytridiomycota</taxon>
        <taxon>Chytridiomycota incertae sedis</taxon>
        <taxon>Neocallimastigomycetes</taxon>
        <taxon>Neocallimastigales</taxon>
        <taxon>Neocallimastigaceae</taxon>
        <taxon>Anaeromyces</taxon>
    </lineage>
</organism>
<dbReference type="AlphaFoldDB" id="A0A1Y1X2K5"/>